<keyword evidence="3" id="KW-1185">Reference proteome</keyword>
<protein>
    <submittedName>
        <fullName evidence="2">Uncharacterized protein</fullName>
    </submittedName>
</protein>
<feature type="region of interest" description="Disordered" evidence="1">
    <location>
        <begin position="351"/>
        <end position="384"/>
    </location>
</feature>
<accession>A0ABD3UR56</accession>
<reference evidence="2 3" key="1">
    <citation type="submission" date="2024-11" db="EMBL/GenBank/DDBJ databases">
        <title>Chromosome-level genome assembly of the freshwater bivalve Anodonta woodiana.</title>
        <authorList>
            <person name="Chen X."/>
        </authorList>
    </citation>
    <scope>NUCLEOTIDE SEQUENCE [LARGE SCALE GENOMIC DNA]</scope>
    <source>
        <strain evidence="2">MN2024</strain>
        <tissue evidence="2">Gills</tissue>
    </source>
</reference>
<feature type="compositionally biased region" description="Basic residues" evidence="1">
    <location>
        <begin position="367"/>
        <end position="384"/>
    </location>
</feature>
<evidence type="ECO:0000313" key="3">
    <source>
        <dbReference type="Proteomes" id="UP001634394"/>
    </source>
</evidence>
<organism evidence="2 3">
    <name type="scientific">Sinanodonta woodiana</name>
    <name type="common">Chinese pond mussel</name>
    <name type="synonym">Anodonta woodiana</name>
    <dbReference type="NCBI Taxonomy" id="1069815"/>
    <lineage>
        <taxon>Eukaryota</taxon>
        <taxon>Metazoa</taxon>
        <taxon>Spiralia</taxon>
        <taxon>Lophotrochozoa</taxon>
        <taxon>Mollusca</taxon>
        <taxon>Bivalvia</taxon>
        <taxon>Autobranchia</taxon>
        <taxon>Heteroconchia</taxon>
        <taxon>Palaeoheterodonta</taxon>
        <taxon>Unionida</taxon>
        <taxon>Unionoidea</taxon>
        <taxon>Unionidae</taxon>
        <taxon>Unioninae</taxon>
        <taxon>Sinanodonta</taxon>
    </lineage>
</organism>
<evidence type="ECO:0000256" key="1">
    <source>
        <dbReference type="SAM" id="MobiDB-lite"/>
    </source>
</evidence>
<dbReference type="AlphaFoldDB" id="A0ABD3UR56"/>
<dbReference type="EMBL" id="JBJQND010000015">
    <property type="protein sequence ID" value="KAL3851989.1"/>
    <property type="molecule type" value="Genomic_DNA"/>
</dbReference>
<comment type="caution">
    <text evidence="2">The sequence shown here is derived from an EMBL/GenBank/DDBJ whole genome shotgun (WGS) entry which is preliminary data.</text>
</comment>
<dbReference type="Proteomes" id="UP001634394">
    <property type="component" value="Unassembled WGS sequence"/>
</dbReference>
<evidence type="ECO:0000313" key="2">
    <source>
        <dbReference type="EMBL" id="KAL3851989.1"/>
    </source>
</evidence>
<feature type="compositionally biased region" description="Basic and acidic residues" evidence="1">
    <location>
        <begin position="356"/>
        <end position="366"/>
    </location>
</feature>
<name>A0ABD3UR56_SINWO</name>
<proteinExistence type="predicted"/>
<sequence length="384" mass="43737">MISNFMAGHVKELQIMKDIVLDIDSEYYLSPFTCDTPALHKEIPCKQFAIPIRSHFASDKGYVCSEKLDIKQNKGEAELAQADWLCYIATGLKEGENVISYVSSGDIDSIPIHILAISLYLPQKDDGNFKNNVYVVIKKPGSAGKLDIYNITGIVRALEMRYNEDKIAVVLSFSLSLGGNDFIPKFYGISHEKWLKGIFENETFRRNLFKIRLRPDSGHLSVTIDPGVYISLLKNFYCPNKHDAERLSLEEVRQLSIKLPGKDVRSPKLWMPPISALHSICKLINSCLQYLLTAGVSEAELPNFMEGGGLKKVGDVVEYELGPHVHYDNIEDLLRIPEEDLMEALTRARMRRQRKRELNETPGKERQPRKRKLITSTPRKRRDV</sequence>
<gene>
    <name evidence="2" type="ORF">ACJMK2_015678</name>
</gene>